<accession>A0A378JPS6</accession>
<organism evidence="1 2">
    <name type="scientific">Legionella beliardensis</name>
    <dbReference type="NCBI Taxonomy" id="91822"/>
    <lineage>
        <taxon>Bacteria</taxon>
        <taxon>Pseudomonadati</taxon>
        <taxon>Pseudomonadota</taxon>
        <taxon>Gammaproteobacteria</taxon>
        <taxon>Legionellales</taxon>
        <taxon>Legionellaceae</taxon>
        <taxon>Legionella</taxon>
    </lineage>
</organism>
<dbReference type="RefSeq" id="WP_115304218.1">
    <property type="nucleotide sequence ID" value="NZ_CAAAHO010000009.1"/>
</dbReference>
<gene>
    <name evidence="1" type="ORF">NCTC13315_02977</name>
</gene>
<dbReference type="SUPFAM" id="SSF52058">
    <property type="entry name" value="L domain-like"/>
    <property type="match status" value="1"/>
</dbReference>
<dbReference type="InterPro" id="IPR026906">
    <property type="entry name" value="LRR_5"/>
</dbReference>
<evidence type="ECO:0000313" key="2">
    <source>
        <dbReference type="Proteomes" id="UP000254968"/>
    </source>
</evidence>
<dbReference type="PANTHER" id="PTHR45661:SF3">
    <property type="entry name" value="IG-LIKE DOMAIN-CONTAINING PROTEIN"/>
    <property type="match status" value="1"/>
</dbReference>
<dbReference type="OrthoDB" id="5636543at2"/>
<dbReference type="AlphaFoldDB" id="A0A378JPS6"/>
<dbReference type="PANTHER" id="PTHR45661">
    <property type="entry name" value="SURFACE ANTIGEN"/>
    <property type="match status" value="1"/>
</dbReference>
<dbReference type="Pfam" id="PF13306">
    <property type="entry name" value="LRR_5"/>
    <property type="match status" value="1"/>
</dbReference>
<reference evidence="1 2" key="1">
    <citation type="submission" date="2018-06" db="EMBL/GenBank/DDBJ databases">
        <authorList>
            <consortium name="Pathogen Informatics"/>
            <person name="Doyle S."/>
        </authorList>
    </citation>
    <scope>NUCLEOTIDE SEQUENCE [LARGE SCALE GENOMIC DNA]</scope>
    <source>
        <strain evidence="1 2">NCTC13315</strain>
    </source>
</reference>
<proteinExistence type="predicted"/>
<dbReference type="Gene3D" id="3.80.10.10">
    <property type="entry name" value="Ribonuclease Inhibitor"/>
    <property type="match status" value="1"/>
</dbReference>
<sequence>MQLSIDGKTLLKVKERHIVGGTYQIPAGVNTIGFGAFFELKSLQALTLPASIKAIGETAFFGCTNLQAIDIPDGVTTIGYLTFTGCRGLKTLTLPTSITSISKYAFAACDNLYIIIASDDKAEVARVTALLPKALRSKVITQSWLNEIIRFQEQQLTRLLHTPQTNRLYSFFNYTSRCVSMVSISVKNEQDVEETQVKRCTKLPSDIFLHLNRLASNDNPYYQRACIVIRREPLPRTTEAFKRYKERIGGLIQQLIDQAIKQARQFSVSIAAQKKDGYEKAFHQAHTKRMCKEYFQFFRKTTIKGSESLSDILAHAAAKDNRSRKVCVKLGWLNKDGSVKESAPDKIRENHPNYIIPKSYYGIM</sequence>
<dbReference type="EMBL" id="UGNV01000003">
    <property type="protein sequence ID" value="STX55606.1"/>
    <property type="molecule type" value="Genomic_DNA"/>
</dbReference>
<name>A0A378JPS6_9GAMM</name>
<dbReference type="InterPro" id="IPR032675">
    <property type="entry name" value="LRR_dom_sf"/>
</dbReference>
<protein>
    <recommendedName>
        <fullName evidence="3">Leucine-rich repeat domain-containing protein</fullName>
    </recommendedName>
</protein>
<keyword evidence="2" id="KW-1185">Reference proteome</keyword>
<evidence type="ECO:0000313" key="1">
    <source>
        <dbReference type="EMBL" id="STX55606.1"/>
    </source>
</evidence>
<dbReference type="InterPro" id="IPR053139">
    <property type="entry name" value="Surface_bspA-like"/>
</dbReference>
<dbReference type="Proteomes" id="UP000254968">
    <property type="component" value="Unassembled WGS sequence"/>
</dbReference>
<evidence type="ECO:0008006" key="3">
    <source>
        <dbReference type="Google" id="ProtNLM"/>
    </source>
</evidence>